<dbReference type="Proteomes" id="UP000237819">
    <property type="component" value="Unassembled WGS sequence"/>
</dbReference>
<evidence type="ECO:0000256" key="4">
    <source>
        <dbReference type="ARBA" id="ARBA00022840"/>
    </source>
</evidence>
<proteinExistence type="inferred from homology"/>
<protein>
    <submittedName>
        <fullName evidence="6">ABC transporter ATP-binding protein</fullName>
    </submittedName>
</protein>
<reference evidence="6 7" key="1">
    <citation type="submission" date="2018-02" db="EMBL/GenBank/DDBJ databases">
        <title>Comparative genomes isolates from brazilian mangrove.</title>
        <authorList>
            <person name="Araujo J.E."/>
            <person name="Taketani R.G."/>
            <person name="Silva M.C.P."/>
            <person name="Loureco M.V."/>
            <person name="Andreote F.D."/>
        </authorList>
    </citation>
    <scope>NUCLEOTIDE SEQUENCE [LARGE SCALE GENOMIC DNA]</scope>
    <source>
        <strain evidence="6 7">Nap-Phe MGV</strain>
    </source>
</reference>
<dbReference type="NCBIfam" id="NF008453">
    <property type="entry name" value="PRK11308.1"/>
    <property type="match status" value="2"/>
</dbReference>
<sequence length="624" mass="70020">MTHTLLQVDNLKTFFHGEEVVKAVDGISFTLEEGETLGIVGESGSGKSVTSLSIMQLLARSAKVESGTISFLGTDLVRLPDPKMREIRGKDISMIFQEPMTSLNPVFTVGAQVMEAIRLHQKVSKSEAQEQTIQLFDEVGIPEPHKRIHYYPHQMSGGQKQRVMIAMALSCNPKLLIADEPTTALDVTIQAQILDILRRLRDSRGMSILFITHDLGVIAEIADHVLVMYRGKVVEHGEIHQIFEDPKHPYTKGLLACRPRLDTKYRRLPTVSDFMDSTVTDAGIEITEKQMTPEKMEQLMQQGRGRLLHPKPILEEIGHQWKEGEYSADTKCVDPAEKPLLSVKDLKVHFPIRKGIFSRVQGYVKAVDGVSFDVFRGQTLGLVGESGCGKTTTGRAILRLIEPTDGVVEFEGKNVRSLRGQALREMRKKLQIIFQDPYGSLNPRMTIEAAICEPMVIQGIGGTRKQQSERAAELMKEVGMNPDFLRRYPHEFSGGQRQRICIARALAVEPDFLVCDESVSALDVSVQAQVLNLLKDLQERRGLTYIFISHDLSVVKFMADMMAVMNAGEIVEFGPAEDIYANPQQEYTRKLINATPRDDLQHIHQRQEERKQARAERLSTIASV</sequence>
<dbReference type="InterPro" id="IPR050319">
    <property type="entry name" value="ABC_transp_ATP-bind"/>
</dbReference>
<dbReference type="RefSeq" id="WP_105335083.1">
    <property type="nucleotide sequence ID" value="NZ_PUHZ01000009.1"/>
</dbReference>
<keyword evidence="3" id="KW-0547">Nucleotide-binding</keyword>
<dbReference type="SUPFAM" id="SSF52540">
    <property type="entry name" value="P-loop containing nucleoside triphosphate hydrolases"/>
    <property type="match status" value="2"/>
</dbReference>
<dbReference type="InterPro" id="IPR027417">
    <property type="entry name" value="P-loop_NTPase"/>
</dbReference>
<dbReference type="InterPro" id="IPR017871">
    <property type="entry name" value="ABC_transporter-like_CS"/>
</dbReference>
<dbReference type="NCBIfam" id="NF007739">
    <property type="entry name" value="PRK10419.1"/>
    <property type="match status" value="2"/>
</dbReference>
<dbReference type="PANTHER" id="PTHR43776:SF7">
    <property type="entry name" value="D,D-DIPEPTIDE TRANSPORT ATP-BINDING PROTEIN DDPF-RELATED"/>
    <property type="match status" value="1"/>
</dbReference>
<dbReference type="Gene3D" id="3.40.50.300">
    <property type="entry name" value="P-loop containing nucleotide triphosphate hydrolases"/>
    <property type="match status" value="2"/>
</dbReference>
<dbReference type="FunFam" id="3.40.50.300:FF:000016">
    <property type="entry name" value="Oligopeptide ABC transporter ATP-binding component"/>
    <property type="match status" value="2"/>
</dbReference>
<evidence type="ECO:0000256" key="2">
    <source>
        <dbReference type="ARBA" id="ARBA00022448"/>
    </source>
</evidence>
<comment type="caution">
    <text evidence="6">The sequence shown here is derived from an EMBL/GenBank/DDBJ whole genome shotgun (WGS) entry which is preliminary data.</text>
</comment>
<dbReference type="PROSITE" id="PS00211">
    <property type="entry name" value="ABC_TRANSPORTER_1"/>
    <property type="match status" value="2"/>
</dbReference>
<evidence type="ECO:0000256" key="1">
    <source>
        <dbReference type="ARBA" id="ARBA00005417"/>
    </source>
</evidence>
<dbReference type="GO" id="GO:0015833">
    <property type="term" value="P:peptide transport"/>
    <property type="evidence" value="ECO:0007669"/>
    <property type="project" value="InterPro"/>
</dbReference>
<gene>
    <name evidence="6" type="ORF">C5Y93_09055</name>
</gene>
<organism evidence="6 7">
    <name type="scientific">Blastopirellula marina</name>
    <dbReference type="NCBI Taxonomy" id="124"/>
    <lineage>
        <taxon>Bacteria</taxon>
        <taxon>Pseudomonadati</taxon>
        <taxon>Planctomycetota</taxon>
        <taxon>Planctomycetia</taxon>
        <taxon>Pirellulales</taxon>
        <taxon>Pirellulaceae</taxon>
        <taxon>Blastopirellula</taxon>
    </lineage>
</organism>
<dbReference type="OrthoDB" id="9806285at2"/>
<dbReference type="CDD" id="cd03257">
    <property type="entry name" value="ABC_NikE_OppD_transporters"/>
    <property type="match status" value="2"/>
</dbReference>
<dbReference type="Pfam" id="PF08352">
    <property type="entry name" value="oligo_HPY"/>
    <property type="match status" value="2"/>
</dbReference>
<feature type="domain" description="ABC transporter" evidence="5">
    <location>
        <begin position="352"/>
        <end position="592"/>
    </location>
</feature>
<comment type="similarity">
    <text evidence="1">Belongs to the ABC transporter superfamily.</text>
</comment>
<dbReference type="GO" id="GO:0055085">
    <property type="term" value="P:transmembrane transport"/>
    <property type="evidence" value="ECO:0007669"/>
    <property type="project" value="UniProtKB-ARBA"/>
</dbReference>
<evidence type="ECO:0000259" key="5">
    <source>
        <dbReference type="PROSITE" id="PS50893"/>
    </source>
</evidence>
<name>A0A2S8GQA3_9BACT</name>
<dbReference type="AlphaFoldDB" id="A0A2S8GQA3"/>
<keyword evidence="4 6" id="KW-0067">ATP-binding</keyword>
<dbReference type="InterPro" id="IPR003593">
    <property type="entry name" value="AAA+_ATPase"/>
</dbReference>
<dbReference type="GO" id="GO:0005524">
    <property type="term" value="F:ATP binding"/>
    <property type="evidence" value="ECO:0007669"/>
    <property type="project" value="UniProtKB-KW"/>
</dbReference>
<dbReference type="PANTHER" id="PTHR43776">
    <property type="entry name" value="TRANSPORT ATP-BINDING PROTEIN"/>
    <property type="match status" value="1"/>
</dbReference>
<dbReference type="EMBL" id="PUHZ01000009">
    <property type="protein sequence ID" value="PQO46605.1"/>
    <property type="molecule type" value="Genomic_DNA"/>
</dbReference>
<evidence type="ECO:0000313" key="6">
    <source>
        <dbReference type="EMBL" id="PQO46605.1"/>
    </source>
</evidence>
<dbReference type="GO" id="GO:0016887">
    <property type="term" value="F:ATP hydrolysis activity"/>
    <property type="evidence" value="ECO:0007669"/>
    <property type="project" value="InterPro"/>
</dbReference>
<keyword evidence="2" id="KW-0813">Transport</keyword>
<feature type="domain" description="ABC transporter" evidence="5">
    <location>
        <begin position="6"/>
        <end position="255"/>
    </location>
</feature>
<dbReference type="SMART" id="SM00382">
    <property type="entry name" value="AAA"/>
    <property type="match status" value="2"/>
</dbReference>
<accession>A0A2S8GQA3</accession>
<evidence type="ECO:0000313" key="7">
    <source>
        <dbReference type="Proteomes" id="UP000237819"/>
    </source>
</evidence>
<dbReference type="InterPro" id="IPR013563">
    <property type="entry name" value="Oligopep_ABC_C"/>
</dbReference>
<dbReference type="Pfam" id="PF00005">
    <property type="entry name" value="ABC_tran"/>
    <property type="match status" value="2"/>
</dbReference>
<dbReference type="PROSITE" id="PS50893">
    <property type="entry name" value="ABC_TRANSPORTER_2"/>
    <property type="match status" value="2"/>
</dbReference>
<evidence type="ECO:0000256" key="3">
    <source>
        <dbReference type="ARBA" id="ARBA00022741"/>
    </source>
</evidence>
<dbReference type="InterPro" id="IPR003439">
    <property type="entry name" value="ABC_transporter-like_ATP-bd"/>
</dbReference>